<dbReference type="InterPro" id="IPR019999">
    <property type="entry name" value="Anth_synth_I-like"/>
</dbReference>
<comment type="similarity">
    <text evidence="2">Belongs to the isochorismate synthase family.</text>
</comment>
<dbReference type="Gene3D" id="3.60.120.10">
    <property type="entry name" value="Anthranilate synthase"/>
    <property type="match status" value="1"/>
</dbReference>
<evidence type="ECO:0000256" key="4">
    <source>
        <dbReference type="ARBA" id="ARBA00023235"/>
    </source>
</evidence>
<dbReference type="AlphaFoldDB" id="A0A7W8FSF8"/>
<dbReference type="Proteomes" id="UP000525923">
    <property type="component" value="Unassembled WGS sequence"/>
</dbReference>
<keyword evidence="8" id="KW-1185">Reference proteome</keyword>
<accession>A0A7W8FSF8</accession>
<keyword evidence="4 7" id="KW-0413">Isomerase</keyword>
<dbReference type="Pfam" id="PF00425">
    <property type="entry name" value="Chorismate_bind"/>
    <property type="match status" value="1"/>
</dbReference>
<reference evidence="7 8" key="1">
    <citation type="submission" date="2020-08" db="EMBL/GenBank/DDBJ databases">
        <title>Genomic Encyclopedia of Type Strains, Phase IV (KMG-IV): sequencing the most valuable type-strain genomes for metagenomic binning, comparative biology and taxonomic classification.</title>
        <authorList>
            <person name="Goeker M."/>
        </authorList>
    </citation>
    <scope>NUCLEOTIDE SEQUENCE [LARGE SCALE GENOMIC DNA]</scope>
    <source>
        <strain evidence="7 8">DSM 15895</strain>
    </source>
</reference>
<evidence type="ECO:0000313" key="8">
    <source>
        <dbReference type="Proteomes" id="UP000525923"/>
    </source>
</evidence>
<comment type="catalytic activity">
    <reaction evidence="1">
        <text>chorismate = isochorismate</text>
        <dbReference type="Rhea" id="RHEA:18985"/>
        <dbReference type="ChEBI" id="CHEBI:29748"/>
        <dbReference type="ChEBI" id="CHEBI:29780"/>
        <dbReference type="EC" id="5.4.4.2"/>
    </reaction>
</comment>
<dbReference type="SUPFAM" id="SSF56322">
    <property type="entry name" value="ADC synthase"/>
    <property type="match status" value="1"/>
</dbReference>
<dbReference type="GO" id="GO:0008909">
    <property type="term" value="F:isochorismate synthase activity"/>
    <property type="evidence" value="ECO:0007669"/>
    <property type="project" value="UniProtKB-EC"/>
</dbReference>
<evidence type="ECO:0000256" key="1">
    <source>
        <dbReference type="ARBA" id="ARBA00000799"/>
    </source>
</evidence>
<sequence>MMNPQQYSSAGKLKDTRYMAYQFFTETIEVSRMSALAFFEAGEGLFKGKRMFWQNREKTFTLVGLGHAHVMSTPNSHGRFEEVKREWQSLCRQIVNEEHEVQPILFGGFSFDPLNNTQSVWTNFPQAYFAVPTFQLTIQDDRAYVSIHLITKDDHSFNEFDALRKERDRLIHSAQVSELKRYGKPVAVKLTEIKKERYLESIGQVTEIIKAKQAEKVVIARALKLQYDKPLSPAAALYQISEEQPESFLFGMEAQNQFFFGASPERLVKVKDRQALSTCLAGSIPRGKTAEQDAKLGEELLQDKKNRSEHQYVVKMISKVFNEHSTNIIVPKMPKLMKIRDIQHLYTPVEGELAQGSTLLDLVKDLHPTPALGGEPKQEAMSLIRQYETMNRGFYAAPIGWIDAKGNGEFAVAIRSALLSGKEAYLYAGGGIVEDSSPESEYAETWVKFRPMLRALGGQLSDES</sequence>
<comment type="caution">
    <text evidence="7">The sequence shown here is derived from an EMBL/GenBank/DDBJ whole genome shotgun (WGS) entry which is preliminary data.</text>
</comment>
<gene>
    <name evidence="7" type="ORF">HNQ44_001963</name>
</gene>
<evidence type="ECO:0000256" key="2">
    <source>
        <dbReference type="ARBA" id="ARBA00005297"/>
    </source>
</evidence>
<organism evidence="7 8">
    <name type="scientific">Planococcus koreensis</name>
    <dbReference type="NCBI Taxonomy" id="112331"/>
    <lineage>
        <taxon>Bacteria</taxon>
        <taxon>Bacillati</taxon>
        <taxon>Bacillota</taxon>
        <taxon>Bacilli</taxon>
        <taxon>Bacillales</taxon>
        <taxon>Caryophanaceae</taxon>
        <taxon>Planococcus</taxon>
    </lineage>
</organism>
<evidence type="ECO:0000313" key="7">
    <source>
        <dbReference type="EMBL" id="MBB5180534.1"/>
    </source>
</evidence>
<evidence type="ECO:0000256" key="5">
    <source>
        <dbReference type="ARBA" id="ARBA00041564"/>
    </source>
</evidence>
<name>A0A7W8FSF8_9BACL</name>
<proteinExistence type="inferred from homology"/>
<dbReference type="PANTHER" id="PTHR42839:SF1">
    <property type="entry name" value="ISOCHORISMATE SYNTHASE MENF"/>
    <property type="match status" value="1"/>
</dbReference>
<feature type="domain" description="Chorismate-utilising enzyme C-terminal" evidence="6">
    <location>
        <begin position="195"/>
        <end position="448"/>
    </location>
</feature>
<dbReference type="EC" id="5.4.4.2" evidence="3"/>
<dbReference type="PANTHER" id="PTHR42839">
    <property type="entry name" value="ISOCHORISMATE SYNTHASE ENTC"/>
    <property type="match status" value="1"/>
</dbReference>
<dbReference type="GO" id="GO:0009697">
    <property type="term" value="P:salicylic acid biosynthetic process"/>
    <property type="evidence" value="ECO:0007669"/>
    <property type="project" value="TreeGrafter"/>
</dbReference>
<dbReference type="EMBL" id="JACHHE010000005">
    <property type="protein sequence ID" value="MBB5180534.1"/>
    <property type="molecule type" value="Genomic_DNA"/>
</dbReference>
<dbReference type="InterPro" id="IPR005801">
    <property type="entry name" value="ADC_synthase"/>
</dbReference>
<dbReference type="PRINTS" id="PR00095">
    <property type="entry name" value="ANTSNTHASEI"/>
</dbReference>
<evidence type="ECO:0000256" key="3">
    <source>
        <dbReference type="ARBA" id="ARBA00012824"/>
    </source>
</evidence>
<dbReference type="InterPro" id="IPR015890">
    <property type="entry name" value="Chorismate_C"/>
</dbReference>
<dbReference type="NCBIfam" id="TIGR00543">
    <property type="entry name" value="isochor_syn"/>
    <property type="match status" value="1"/>
</dbReference>
<evidence type="ECO:0000259" key="6">
    <source>
        <dbReference type="Pfam" id="PF00425"/>
    </source>
</evidence>
<dbReference type="InterPro" id="IPR004561">
    <property type="entry name" value="IsoChor_synthase"/>
</dbReference>
<protein>
    <recommendedName>
        <fullName evidence="3">isochorismate synthase</fullName>
        <ecNumber evidence="3">5.4.4.2</ecNumber>
    </recommendedName>
    <alternativeName>
        <fullName evidence="5">Isochorismate mutase</fullName>
    </alternativeName>
</protein>